<dbReference type="STRING" id="1464123.SAMN05444126_13122"/>
<evidence type="ECO:0000313" key="3">
    <source>
        <dbReference type="Proteomes" id="UP000199318"/>
    </source>
</evidence>
<proteinExistence type="predicted"/>
<feature type="transmembrane region" description="Helical" evidence="1">
    <location>
        <begin position="12"/>
        <end position="28"/>
    </location>
</feature>
<sequence>MNKKEATNASSIIAGIFMIIAALVLWIIDIFNTTTLGIALVVSFLIQWFAFRIFHTETD</sequence>
<gene>
    <name evidence="2" type="ORF">SAMN05444126_13122</name>
</gene>
<reference evidence="3" key="1">
    <citation type="submission" date="2016-10" db="EMBL/GenBank/DDBJ databases">
        <authorList>
            <person name="de Groot N.N."/>
        </authorList>
    </citation>
    <scope>NUCLEOTIDE SEQUENCE [LARGE SCALE GENOMIC DNA]</scope>
    <source>
        <strain evidence="3">10nlg</strain>
    </source>
</reference>
<protein>
    <submittedName>
        <fullName evidence="2">Uncharacterized protein</fullName>
    </submittedName>
</protein>
<evidence type="ECO:0000256" key="1">
    <source>
        <dbReference type="SAM" id="Phobius"/>
    </source>
</evidence>
<organism evidence="2 3">
    <name type="scientific">Salisediminibacterium halotolerans</name>
    <dbReference type="NCBI Taxonomy" id="517425"/>
    <lineage>
        <taxon>Bacteria</taxon>
        <taxon>Bacillati</taxon>
        <taxon>Bacillota</taxon>
        <taxon>Bacilli</taxon>
        <taxon>Bacillales</taxon>
        <taxon>Bacillaceae</taxon>
        <taxon>Salisediminibacterium</taxon>
    </lineage>
</organism>
<keyword evidence="1" id="KW-1133">Transmembrane helix</keyword>
<name>A0A1H9WBA7_9BACI</name>
<feature type="transmembrane region" description="Helical" evidence="1">
    <location>
        <begin position="34"/>
        <end position="54"/>
    </location>
</feature>
<dbReference type="Proteomes" id="UP000199318">
    <property type="component" value="Unassembled WGS sequence"/>
</dbReference>
<keyword evidence="3" id="KW-1185">Reference proteome</keyword>
<dbReference type="RefSeq" id="WP_093074587.1">
    <property type="nucleotide sequence ID" value="NZ_BJVE01000003.1"/>
</dbReference>
<comment type="caution">
    <text evidence="2">The sequence shown here is derived from an EMBL/GenBank/DDBJ whole genome shotgun (WGS) entry which is preliminary data.</text>
</comment>
<evidence type="ECO:0000313" key="2">
    <source>
        <dbReference type="EMBL" id="SES31115.1"/>
    </source>
</evidence>
<accession>A0A1H9WBA7</accession>
<keyword evidence="1" id="KW-0812">Transmembrane</keyword>
<dbReference type="EMBL" id="FOGV01000031">
    <property type="protein sequence ID" value="SES31115.1"/>
    <property type="molecule type" value="Genomic_DNA"/>
</dbReference>
<keyword evidence="1" id="KW-0472">Membrane</keyword>
<dbReference type="AlphaFoldDB" id="A0A1H9WBA7"/>